<reference evidence="4 5" key="1">
    <citation type="submission" date="2023-08" db="EMBL/GenBank/DDBJ databases">
        <title>Black Yeasts Isolated from many extreme environments.</title>
        <authorList>
            <person name="Coleine C."/>
            <person name="Stajich J.E."/>
            <person name="Selbmann L."/>
        </authorList>
    </citation>
    <scope>NUCLEOTIDE SEQUENCE [LARGE SCALE GENOMIC DNA]</scope>
    <source>
        <strain evidence="4 5">CCFEE 6328</strain>
    </source>
</reference>
<gene>
    <name evidence="4" type="ORF">LTR69_001533</name>
</gene>
<sequence>MQWQEIAKEAQSRVLDAIPEDWRLAPEWTSQTSTSVIDIPRSCGVLTQRQLDITDRSLVHLVVDLAHGILTSVEVTEAFCARASIAHQLTNCLTAIFTEEALSAAKACDAHYAATGKVIGPLHGIPLAIKDQYNVKGYPSTLGYIANYGNVAQDDAAIVKVLRESGAVIFAKTTMPQTGMALETSSNLWGRTINPYNRDLVSGGSSGGDAVLVAMRGSPVCPSSDIGGSIRAPAAFNGHYSIRPSADRICKTGMATTLSGQISIKVSCGPVCHSLDDLKVFIKVINAYPHMQFEPGGVPLPWRDVEPPKRKLTFALWNFDGVCMPHPPILRALEETADKLIAAGHEGEIRLFEGCRKAY</sequence>
<dbReference type="PANTHER" id="PTHR46072">
    <property type="entry name" value="AMIDASE-RELATED-RELATED"/>
    <property type="match status" value="1"/>
</dbReference>
<comment type="caution">
    <text evidence="4">The sequence shown here is derived from an EMBL/GenBank/DDBJ whole genome shotgun (WGS) entry which is preliminary data.</text>
</comment>
<accession>A0ABR0JQ40</accession>
<keyword evidence="2" id="KW-0378">Hydrolase</keyword>
<proteinExistence type="inferred from homology"/>
<dbReference type="SUPFAM" id="SSF75304">
    <property type="entry name" value="Amidase signature (AS) enzymes"/>
    <property type="match status" value="1"/>
</dbReference>
<dbReference type="InterPro" id="IPR023631">
    <property type="entry name" value="Amidase_dom"/>
</dbReference>
<dbReference type="Pfam" id="PF01425">
    <property type="entry name" value="Amidase"/>
    <property type="match status" value="1"/>
</dbReference>
<evidence type="ECO:0000259" key="3">
    <source>
        <dbReference type="Pfam" id="PF01425"/>
    </source>
</evidence>
<dbReference type="EMBL" id="JAVRRF010000002">
    <property type="protein sequence ID" value="KAK5067544.1"/>
    <property type="molecule type" value="Genomic_DNA"/>
</dbReference>
<organism evidence="4 5">
    <name type="scientific">Exophiala sideris</name>
    <dbReference type="NCBI Taxonomy" id="1016849"/>
    <lineage>
        <taxon>Eukaryota</taxon>
        <taxon>Fungi</taxon>
        <taxon>Dikarya</taxon>
        <taxon>Ascomycota</taxon>
        <taxon>Pezizomycotina</taxon>
        <taxon>Eurotiomycetes</taxon>
        <taxon>Chaetothyriomycetidae</taxon>
        <taxon>Chaetothyriales</taxon>
        <taxon>Herpotrichiellaceae</taxon>
        <taxon>Exophiala</taxon>
    </lineage>
</organism>
<keyword evidence="5" id="KW-1185">Reference proteome</keyword>
<feature type="domain" description="Amidase" evidence="3">
    <location>
        <begin position="74"/>
        <end position="346"/>
    </location>
</feature>
<dbReference type="Proteomes" id="UP001345691">
    <property type="component" value="Unassembled WGS sequence"/>
</dbReference>
<evidence type="ECO:0000256" key="2">
    <source>
        <dbReference type="ARBA" id="ARBA00022801"/>
    </source>
</evidence>
<evidence type="ECO:0000313" key="5">
    <source>
        <dbReference type="Proteomes" id="UP001345691"/>
    </source>
</evidence>
<protein>
    <recommendedName>
        <fullName evidence="3">Amidase domain-containing protein</fullName>
    </recommendedName>
</protein>
<dbReference type="Gene3D" id="3.90.1300.10">
    <property type="entry name" value="Amidase signature (AS) domain"/>
    <property type="match status" value="1"/>
</dbReference>
<evidence type="ECO:0000256" key="1">
    <source>
        <dbReference type="ARBA" id="ARBA00009199"/>
    </source>
</evidence>
<name>A0ABR0JQ40_9EURO</name>
<comment type="similarity">
    <text evidence="1">Belongs to the amidase family.</text>
</comment>
<dbReference type="InterPro" id="IPR036928">
    <property type="entry name" value="AS_sf"/>
</dbReference>
<evidence type="ECO:0000313" key="4">
    <source>
        <dbReference type="EMBL" id="KAK5067544.1"/>
    </source>
</evidence>